<feature type="compositionally biased region" description="Pro residues" evidence="4">
    <location>
        <begin position="110"/>
        <end position="121"/>
    </location>
</feature>
<dbReference type="GO" id="GO:0005975">
    <property type="term" value="P:carbohydrate metabolic process"/>
    <property type="evidence" value="ECO:0007669"/>
    <property type="project" value="InterPro"/>
</dbReference>
<dbReference type="EMBL" id="JACHXD010000003">
    <property type="protein sequence ID" value="MBB3118224.1"/>
    <property type="molecule type" value="Genomic_DNA"/>
</dbReference>
<evidence type="ECO:0000256" key="2">
    <source>
        <dbReference type="ARBA" id="ARBA00022821"/>
    </source>
</evidence>
<dbReference type="SUPFAM" id="SSF53955">
    <property type="entry name" value="Lysozyme-like"/>
    <property type="match status" value="1"/>
</dbReference>
<dbReference type="AlphaFoldDB" id="A0A7W5B807"/>
<comment type="caution">
    <text evidence="7">The sequence shown here is derived from an EMBL/GenBank/DDBJ whole genome shotgun (WGS) entry which is preliminary data.</text>
</comment>
<feature type="chain" id="PRO_5031297088" evidence="5">
    <location>
        <begin position="30"/>
        <end position="485"/>
    </location>
</feature>
<evidence type="ECO:0000313" key="7">
    <source>
        <dbReference type="EMBL" id="MBB3118224.1"/>
    </source>
</evidence>
<dbReference type="GO" id="GO:0016998">
    <property type="term" value="P:cell wall macromolecule catabolic process"/>
    <property type="evidence" value="ECO:0007669"/>
    <property type="project" value="InterPro"/>
</dbReference>
<dbReference type="PROSITE" id="PS51257">
    <property type="entry name" value="PROKAR_LIPOPROTEIN"/>
    <property type="match status" value="1"/>
</dbReference>
<dbReference type="GO" id="GO:0030246">
    <property type="term" value="F:carbohydrate binding"/>
    <property type="evidence" value="ECO:0007669"/>
    <property type="project" value="InterPro"/>
</dbReference>
<dbReference type="RefSeq" id="WP_229426093.1">
    <property type="nucleotide sequence ID" value="NZ_JACHXD010000003.1"/>
</dbReference>
<organism evidence="7 8">
    <name type="scientific">Pseudoduganella violacea</name>
    <dbReference type="NCBI Taxonomy" id="1715466"/>
    <lineage>
        <taxon>Bacteria</taxon>
        <taxon>Pseudomonadati</taxon>
        <taxon>Pseudomonadota</taxon>
        <taxon>Betaproteobacteria</taxon>
        <taxon>Burkholderiales</taxon>
        <taxon>Oxalobacteraceae</taxon>
        <taxon>Telluria group</taxon>
        <taxon>Pseudoduganella</taxon>
    </lineage>
</organism>
<gene>
    <name evidence="7" type="ORF">FHS03_001255</name>
</gene>
<evidence type="ECO:0000259" key="6">
    <source>
        <dbReference type="SMART" id="SM00495"/>
    </source>
</evidence>
<dbReference type="Gene3D" id="1.10.530.10">
    <property type="match status" value="1"/>
</dbReference>
<dbReference type="Gene3D" id="3.30.20.10">
    <property type="entry name" value="Endochitinase, domain 2"/>
    <property type="match status" value="1"/>
</dbReference>
<dbReference type="InterPro" id="IPR000726">
    <property type="entry name" value="Glyco_hydro_19_cat"/>
</dbReference>
<dbReference type="InterPro" id="IPR003610">
    <property type="entry name" value="CBM5/12"/>
</dbReference>
<dbReference type="Proteomes" id="UP000541535">
    <property type="component" value="Unassembled WGS sequence"/>
</dbReference>
<keyword evidence="5" id="KW-0732">Signal</keyword>
<keyword evidence="8" id="KW-1185">Reference proteome</keyword>
<keyword evidence="1" id="KW-0378">Hydrolase</keyword>
<dbReference type="SUPFAM" id="SSF51055">
    <property type="entry name" value="Carbohydrate binding domain"/>
    <property type="match status" value="1"/>
</dbReference>
<feature type="signal peptide" evidence="5">
    <location>
        <begin position="1"/>
        <end position="29"/>
    </location>
</feature>
<protein>
    <submittedName>
        <fullName evidence="7">Chitodextrinase</fullName>
    </submittedName>
</protein>
<dbReference type="InterPro" id="IPR036573">
    <property type="entry name" value="CBM_sf_5/12"/>
</dbReference>
<dbReference type="GO" id="GO:0005576">
    <property type="term" value="C:extracellular region"/>
    <property type="evidence" value="ECO:0007669"/>
    <property type="project" value="InterPro"/>
</dbReference>
<dbReference type="Gene3D" id="2.10.10.20">
    <property type="entry name" value="Carbohydrate-binding module superfamily 5/12"/>
    <property type="match status" value="1"/>
</dbReference>
<dbReference type="Pfam" id="PF00182">
    <property type="entry name" value="Glyco_hydro_19"/>
    <property type="match status" value="1"/>
</dbReference>
<evidence type="ECO:0000256" key="5">
    <source>
        <dbReference type="SAM" id="SignalP"/>
    </source>
</evidence>
<evidence type="ECO:0000313" key="8">
    <source>
        <dbReference type="Proteomes" id="UP000541535"/>
    </source>
</evidence>
<evidence type="ECO:0000256" key="3">
    <source>
        <dbReference type="ARBA" id="ARBA00023157"/>
    </source>
</evidence>
<dbReference type="CDD" id="cd12215">
    <property type="entry name" value="ChiC_BD"/>
    <property type="match status" value="1"/>
</dbReference>
<evidence type="ECO:0000256" key="4">
    <source>
        <dbReference type="SAM" id="MobiDB-lite"/>
    </source>
</evidence>
<reference evidence="7 8" key="1">
    <citation type="submission" date="2020-08" db="EMBL/GenBank/DDBJ databases">
        <title>Genomic Encyclopedia of Type Strains, Phase III (KMG-III): the genomes of soil and plant-associated and newly described type strains.</title>
        <authorList>
            <person name="Whitman W."/>
        </authorList>
    </citation>
    <scope>NUCLEOTIDE SEQUENCE [LARGE SCALE GENOMIC DNA]</scope>
    <source>
        <strain evidence="7 8">CECT 8897</strain>
    </source>
</reference>
<feature type="domain" description="Chitin-binding type-3" evidence="6">
    <location>
        <begin position="59"/>
        <end position="104"/>
    </location>
</feature>
<feature type="region of interest" description="Disordered" evidence="4">
    <location>
        <begin position="105"/>
        <end position="125"/>
    </location>
</feature>
<keyword evidence="2" id="KW-0611">Plant defense</keyword>
<dbReference type="SMART" id="SM00495">
    <property type="entry name" value="ChtBD3"/>
    <property type="match status" value="1"/>
</dbReference>
<dbReference type="PANTHER" id="PTHR22595:SF79">
    <property type="entry name" value="CHITINASE 12"/>
    <property type="match status" value="1"/>
</dbReference>
<proteinExistence type="predicted"/>
<keyword evidence="3" id="KW-1015">Disulfide bond</keyword>
<name>A0A7W5B807_9BURK</name>
<sequence length="485" mass="52701">MKSPFPLAALGRAHPAALASAVLPALLLAACGGSSSDNPAGAQQHQGLRMAAASAAASCPAWNSGQVYTAGMCAIYQGKQYEAKWWNQGSTPNQADTYGPWKYVADAPDPDPGPGPGPGPGGVPTKAQAEAKEVALTDNDFFRKVKASIRTLDNAGVDAVTPGAASNPLNVKRVERLLPEAKWEFYFSIRETSYTYRRFLQAIAKFPAICDDYSDGRNADAICRHSLATMFAHFAQETGDHNASIPLPQWRQGLKYLRELGCEENGPGCGYNTECADPVFNTVWTCGRNADGSYKKYFGRGAKQLSYNYNYGPFSQAMYKGDQSVLLKDPDLVASTWLNLASATFFFVFPQPPKPSMLHVLDGTWVPNQADRTAGAGNNFATTIMIINAECGQGTEKPAAQNRIDYYKQFAADLGWNIGSEQLSCASMQRFGPSSSAAYNIYWEKNWSSGGDYQCQLVSYQTPYSALIAGNYVKCVEKNWNVVLK</sequence>
<dbReference type="CDD" id="cd00325">
    <property type="entry name" value="chitinase_GH19"/>
    <property type="match status" value="1"/>
</dbReference>
<dbReference type="Pfam" id="PF02839">
    <property type="entry name" value="CBM_5_12"/>
    <property type="match status" value="1"/>
</dbReference>
<evidence type="ECO:0000256" key="1">
    <source>
        <dbReference type="ARBA" id="ARBA00022801"/>
    </source>
</evidence>
<dbReference type="InterPro" id="IPR023346">
    <property type="entry name" value="Lysozyme-like_dom_sf"/>
</dbReference>
<dbReference type="PANTHER" id="PTHR22595">
    <property type="entry name" value="CHITINASE-RELATED"/>
    <property type="match status" value="1"/>
</dbReference>
<dbReference type="GO" id="GO:0004568">
    <property type="term" value="F:chitinase activity"/>
    <property type="evidence" value="ECO:0007669"/>
    <property type="project" value="InterPro"/>
</dbReference>
<dbReference type="GO" id="GO:0006952">
    <property type="term" value="P:defense response"/>
    <property type="evidence" value="ECO:0007669"/>
    <property type="project" value="UniProtKB-KW"/>
</dbReference>
<dbReference type="GO" id="GO:0006032">
    <property type="term" value="P:chitin catabolic process"/>
    <property type="evidence" value="ECO:0007669"/>
    <property type="project" value="InterPro"/>
</dbReference>
<accession>A0A7W5B807</accession>